<protein>
    <submittedName>
        <fullName evidence="16">Putative fatty acid desaturase</fullName>
    </submittedName>
</protein>
<keyword evidence="11 12" id="KW-0275">Fatty acid biosynthesis</keyword>
<sequence length="478" mass="54000">MCLSTPTTTENTSAGNTSASATCSSSSQCPNATHVACNSNNNNNSNLIPKTTKLACNENVKIQQKNHDDSSTKNLSSITTLRRKTTKIGQATEANNNHSDSAYEDYNSKTKDLPCDRGSSTSSSSLGYNEENAVYREIPKTKDQQEAVASSMQAQDFKPEIRWPDLVAQLYLHLGAVYGFYLLFSAKSQTFMWLVLAVWVSGIGITAGAHRLWSHKSYNASLPLRIVLIFLFTIAGQRDAYTWALDHRIHHKFSETEADPHNAKRGFWFAHVGWLFLTPHPKVAEKRKVIDMSDLENDGVVMFQRKWFIPLFALISIGLPVLVPWHFWGESLWKSFWICFNLRFTTTLNAAFFVNSVAHMWGSRPYDKNISPVESRLVSFMALGEGWHNYHHVFPWDYKTGEFGSYRLNITTAFIDCCAKLGLATGLKSVSPDMIKRRAMKCGDGSRFLSDEYAHKDAVWGYGDRDIPKDDLQELKRM</sequence>
<dbReference type="EMBL" id="GFDG01000109">
    <property type="protein sequence ID" value="JAV18690.1"/>
    <property type="molecule type" value="Transcribed_RNA"/>
</dbReference>
<evidence type="ECO:0000313" key="16">
    <source>
        <dbReference type="EMBL" id="JAV18690.1"/>
    </source>
</evidence>
<dbReference type="GO" id="GO:0004768">
    <property type="term" value="F:stearoyl-CoA 9-desaturase activity"/>
    <property type="evidence" value="ECO:0007669"/>
    <property type="project" value="TreeGrafter"/>
</dbReference>
<evidence type="ECO:0000256" key="14">
    <source>
        <dbReference type="SAM" id="Phobius"/>
    </source>
</evidence>
<evidence type="ECO:0000256" key="13">
    <source>
        <dbReference type="SAM" id="MobiDB-lite"/>
    </source>
</evidence>
<dbReference type="CDD" id="cd03505">
    <property type="entry name" value="Delta9-FADS-like"/>
    <property type="match status" value="1"/>
</dbReference>
<keyword evidence="6 14" id="KW-1133">Transmembrane helix</keyword>
<keyword evidence="3 12" id="KW-0444">Lipid biosynthesis</keyword>
<evidence type="ECO:0000256" key="10">
    <source>
        <dbReference type="ARBA" id="ARBA00023136"/>
    </source>
</evidence>
<proteinExistence type="inferred from homology"/>
<evidence type="ECO:0000256" key="3">
    <source>
        <dbReference type="ARBA" id="ARBA00022516"/>
    </source>
</evidence>
<feature type="transmembrane region" description="Helical" evidence="14">
    <location>
        <begin position="191"/>
        <end position="210"/>
    </location>
</feature>
<evidence type="ECO:0000256" key="9">
    <source>
        <dbReference type="ARBA" id="ARBA00023098"/>
    </source>
</evidence>
<dbReference type="AlphaFoldDB" id="A0A1L8EIX2"/>
<evidence type="ECO:0000256" key="7">
    <source>
        <dbReference type="ARBA" id="ARBA00023002"/>
    </source>
</evidence>
<keyword evidence="10 14" id="KW-0472">Membrane</keyword>
<keyword evidence="9" id="KW-0443">Lipid metabolism</keyword>
<evidence type="ECO:0000259" key="15">
    <source>
        <dbReference type="Pfam" id="PF00487"/>
    </source>
</evidence>
<comment type="similarity">
    <text evidence="2 12">Belongs to the fatty acid desaturase type 1 family.</text>
</comment>
<feature type="region of interest" description="Disordered" evidence="13">
    <location>
        <begin position="82"/>
        <end position="126"/>
    </location>
</feature>
<reference evidence="16" key="1">
    <citation type="submission" date="2017-01" db="EMBL/GenBank/DDBJ databases">
        <title>An insight into the sialome and mialome of the horn fly, Haematobia irritans.</title>
        <authorList>
            <person name="Breijo M."/>
            <person name="Boiani M."/>
            <person name="Ures X."/>
            <person name="Rocha S."/>
            <person name="Sequeira M."/>
            <person name="Ribeiro J.M."/>
        </authorList>
    </citation>
    <scope>NUCLEOTIDE SEQUENCE</scope>
</reference>
<dbReference type="PRINTS" id="PR00075">
    <property type="entry name" value="FACDDSATRASE"/>
</dbReference>
<feature type="compositionally biased region" description="Basic and acidic residues" evidence="13">
    <location>
        <begin position="106"/>
        <end position="115"/>
    </location>
</feature>
<evidence type="ECO:0000256" key="6">
    <source>
        <dbReference type="ARBA" id="ARBA00022989"/>
    </source>
</evidence>
<keyword evidence="4 12" id="KW-0812">Transmembrane</keyword>
<dbReference type="Pfam" id="PF00487">
    <property type="entry name" value="FA_desaturase"/>
    <property type="match status" value="1"/>
</dbReference>
<dbReference type="GO" id="GO:0006636">
    <property type="term" value="P:unsaturated fatty acid biosynthetic process"/>
    <property type="evidence" value="ECO:0007669"/>
    <property type="project" value="TreeGrafter"/>
</dbReference>
<comment type="cofactor">
    <cofactor evidence="12">
        <name>Fe(2+)</name>
        <dbReference type="ChEBI" id="CHEBI:29033"/>
    </cofactor>
</comment>
<dbReference type="GO" id="GO:0005506">
    <property type="term" value="F:iron ion binding"/>
    <property type="evidence" value="ECO:0007669"/>
    <property type="project" value="TreeGrafter"/>
</dbReference>
<keyword evidence="7 12" id="KW-0560">Oxidoreductase</keyword>
<comment type="domain">
    <text evidence="12">The histidine box domains are involved in binding the catalytic metal ions.</text>
</comment>
<feature type="transmembrane region" description="Helical" evidence="14">
    <location>
        <begin position="222"/>
        <end position="241"/>
    </location>
</feature>
<dbReference type="InterPro" id="IPR005804">
    <property type="entry name" value="FA_desaturase_dom"/>
</dbReference>
<evidence type="ECO:0000256" key="8">
    <source>
        <dbReference type="ARBA" id="ARBA00023004"/>
    </source>
</evidence>
<accession>A0A1L8EIX2</accession>
<keyword evidence="8" id="KW-0408">Iron</keyword>
<feature type="compositionally biased region" description="Polar residues" evidence="13">
    <location>
        <begin position="87"/>
        <end position="100"/>
    </location>
</feature>
<feature type="domain" description="Fatty acid desaturase" evidence="15">
    <location>
        <begin position="193"/>
        <end position="395"/>
    </location>
</feature>
<comment type="subcellular location">
    <subcellularLocation>
        <location evidence="1">Membrane</location>
        <topology evidence="1">Multi-pass membrane protein</topology>
    </subcellularLocation>
</comment>
<evidence type="ECO:0000256" key="12">
    <source>
        <dbReference type="RuleBase" id="RU000581"/>
    </source>
</evidence>
<name>A0A1L8EIX2_HAEIR</name>
<evidence type="ECO:0000256" key="4">
    <source>
        <dbReference type="ARBA" id="ARBA00022692"/>
    </source>
</evidence>
<dbReference type="InterPro" id="IPR015876">
    <property type="entry name" value="Acyl-CoA_DS"/>
</dbReference>
<feature type="transmembrane region" description="Helical" evidence="14">
    <location>
        <begin position="307"/>
        <end position="328"/>
    </location>
</feature>
<feature type="transmembrane region" description="Helical" evidence="14">
    <location>
        <begin position="166"/>
        <end position="184"/>
    </location>
</feature>
<dbReference type="PANTHER" id="PTHR11351:SF61">
    <property type="entry name" value="RH14937P"/>
    <property type="match status" value="1"/>
</dbReference>
<evidence type="ECO:0000256" key="11">
    <source>
        <dbReference type="ARBA" id="ARBA00023160"/>
    </source>
</evidence>
<dbReference type="PANTHER" id="PTHR11351">
    <property type="entry name" value="ACYL-COA DESATURASE"/>
    <property type="match status" value="1"/>
</dbReference>
<organism evidence="16">
    <name type="scientific">Haematobia irritans</name>
    <name type="common">Horn fly</name>
    <name type="synonym">Conops irritans</name>
    <dbReference type="NCBI Taxonomy" id="7368"/>
    <lineage>
        <taxon>Eukaryota</taxon>
        <taxon>Metazoa</taxon>
        <taxon>Ecdysozoa</taxon>
        <taxon>Arthropoda</taxon>
        <taxon>Hexapoda</taxon>
        <taxon>Insecta</taxon>
        <taxon>Pterygota</taxon>
        <taxon>Neoptera</taxon>
        <taxon>Endopterygota</taxon>
        <taxon>Diptera</taxon>
        <taxon>Brachycera</taxon>
        <taxon>Muscomorpha</taxon>
        <taxon>Muscoidea</taxon>
        <taxon>Muscidae</taxon>
        <taxon>Haematobia</taxon>
    </lineage>
</organism>
<keyword evidence="5" id="KW-0276">Fatty acid metabolism</keyword>
<evidence type="ECO:0000256" key="1">
    <source>
        <dbReference type="ARBA" id="ARBA00004141"/>
    </source>
</evidence>
<dbReference type="GO" id="GO:0005789">
    <property type="term" value="C:endoplasmic reticulum membrane"/>
    <property type="evidence" value="ECO:0007669"/>
    <property type="project" value="TreeGrafter"/>
</dbReference>
<evidence type="ECO:0000256" key="5">
    <source>
        <dbReference type="ARBA" id="ARBA00022832"/>
    </source>
</evidence>
<evidence type="ECO:0000256" key="2">
    <source>
        <dbReference type="ARBA" id="ARBA00009295"/>
    </source>
</evidence>